<comment type="subunit">
    <text evidence="3">Homodimer.</text>
</comment>
<dbReference type="Proteomes" id="UP000887222">
    <property type="component" value="Unassembled WGS sequence"/>
</dbReference>
<dbReference type="RefSeq" id="WP_220809993.1">
    <property type="nucleotide sequence ID" value="NZ_BPMK01000018.1"/>
</dbReference>
<dbReference type="InterPro" id="IPR015424">
    <property type="entry name" value="PyrdxlP-dep_Trfase"/>
</dbReference>
<dbReference type="PANTHER" id="PTHR11879">
    <property type="entry name" value="ASPARTATE AMINOTRANSFERASE"/>
    <property type="match status" value="1"/>
</dbReference>
<keyword evidence="4 7" id="KW-0032">Aminotransferase</keyword>
<sequence>MTQPQTASLFGAVDMAPRDPILGITEAYNADKNPNKVNLGVGVYYDDNGKVPLLECVRKAEAQLLEKAAPRTYLPIDGLAAYDKAVQELVFGADSAVVQEKRAITVQAIGGTGALKIGADFLKRFAPDSQVWISDPSWENHRALFESAGFVVNSYPYYDPATRGVNFAGMLGALQSMPAGSIVLLHACCHNPTGADLTDEQWKQVIEVVTGRGLIPFLDMAYQGFGDGIDADGRVVRQFAQAGGPLFVSNSFSKSFSLYGERVGALSIVAASTEEAARVLSQLKRVVRTNYSNPPLHGGQVVATALATPELRALWEEELAAMRVRIREMRQALVAKLKAKVPNQNFDFVITQRGMFSYSGLTKAQVERLRNEYSVYAVDTGRICVAALNSKNIDYVVDAIAKVL</sequence>
<reference evidence="9 10" key="1">
    <citation type="journal article" date="2022" name="Int. J. Syst. Evol. Microbiol.">
        <title>Noviherbaspirillum aridicola sp. nov., isolated from an arid soil in Pakistan.</title>
        <authorList>
            <person name="Khan I.U."/>
            <person name="Saqib M."/>
            <person name="Amin A."/>
            <person name="Hussain F."/>
            <person name="Li L."/>
            <person name="Liu Y.H."/>
            <person name="Fang B.Z."/>
            <person name="Ahmed I."/>
            <person name="Li W.J."/>
        </authorList>
    </citation>
    <scope>NUCLEOTIDE SEQUENCE [LARGE SCALE GENOMIC DNA]</scope>
    <source>
        <strain evidence="9 10">NCCP-691</strain>
    </source>
</reference>
<keyword evidence="10" id="KW-1185">Reference proteome</keyword>
<comment type="caution">
    <text evidence="9">The sequence shown here is derived from an EMBL/GenBank/DDBJ whole genome shotgun (WGS) entry which is preliminary data.</text>
</comment>
<dbReference type="EMBL" id="BPMK01000018">
    <property type="protein sequence ID" value="GIZ53577.1"/>
    <property type="molecule type" value="Genomic_DNA"/>
</dbReference>
<evidence type="ECO:0000256" key="2">
    <source>
        <dbReference type="ARBA" id="ARBA00007441"/>
    </source>
</evidence>
<dbReference type="CDD" id="cd00609">
    <property type="entry name" value="AAT_like"/>
    <property type="match status" value="1"/>
</dbReference>
<dbReference type="PRINTS" id="PR00799">
    <property type="entry name" value="TRANSAMINASE"/>
</dbReference>
<name>A0ABQ4Q8P5_9BURK</name>
<evidence type="ECO:0000256" key="3">
    <source>
        <dbReference type="ARBA" id="ARBA00011738"/>
    </source>
</evidence>
<organism evidence="9 10">
    <name type="scientific">Noviherbaspirillum aridicola</name>
    <dbReference type="NCBI Taxonomy" id="2849687"/>
    <lineage>
        <taxon>Bacteria</taxon>
        <taxon>Pseudomonadati</taxon>
        <taxon>Pseudomonadota</taxon>
        <taxon>Betaproteobacteria</taxon>
        <taxon>Burkholderiales</taxon>
        <taxon>Oxalobacteraceae</taxon>
        <taxon>Noviherbaspirillum</taxon>
    </lineage>
</organism>
<dbReference type="InterPro" id="IPR004838">
    <property type="entry name" value="NHTrfase_class1_PyrdxlP-BS"/>
</dbReference>
<dbReference type="InterPro" id="IPR000796">
    <property type="entry name" value="Asp_trans"/>
</dbReference>
<keyword evidence="6" id="KW-0663">Pyridoxal phosphate</keyword>
<evidence type="ECO:0000256" key="1">
    <source>
        <dbReference type="ARBA" id="ARBA00001933"/>
    </source>
</evidence>
<proteinExistence type="inferred from homology"/>
<dbReference type="InterPro" id="IPR004839">
    <property type="entry name" value="Aminotransferase_I/II_large"/>
</dbReference>
<evidence type="ECO:0000256" key="4">
    <source>
        <dbReference type="ARBA" id="ARBA00022576"/>
    </source>
</evidence>
<evidence type="ECO:0000256" key="6">
    <source>
        <dbReference type="ARBA" id="ARBA00022898"/>
    </source>
</evidence>
<gene>
    <name evidence="9" type="primary">tyrB</name>
    <name evidence="9" type="ORF">NCCP691_35910</name>
</gene>
<dbReference type="PANTHER" id="PTHR11879:SF37">
    <property type="entry name" value="AROMATIC-AMINO-ACID AMINOTRANSFERASE"/>
    <property type="match status" value="1"/>
</dbReference>
<dbReference type="Gene3D" id="3.40.640.10">
    <property type="entry name" value="Type I PLP-dependent aspartate aminotransferase-like (Major domain)"/>
    <property type="match status" value="1"/>
</dbReference>
<dbReference type="PROSITE" id="PS00105">
    <property type="entry name" value="AA_TRANSFER_CLASS_1"/>
    <property type="match status" value="1"/>
</dbReference>
<protein>
    <recommendedName>
        <fullName evidence="7">Aminotransferase</fullName>
        <ecNumber evidence="7">2.6.1.-</ecNumber>
    </recommendedName>
</protein>
<dbReference type="SUPFAM" id="SSF53383">
    <property type="entry name" value="PLP-dependent transferases"/>
    <property type="match status" value="1"/>
</dbReference>
<dbReference type="EC" id="2.6.1.-" evidence="7"/>
<evidence type="ECO:0000313" key="9">
    <source>
        <dbReference type="EMBL" id="GIZ53577.1"/>
    </source>
</evidence>
<dbReference type="Pfam" id="PF00155">
    <property type="entry name" value="Aminotran_1_2"/>
    <property type="match status" value="1"/>
</dbReference>
<comment type="similarity">
    <text evidence="2 7">Belongs to the class-I pyridoxal-phosphate-dependent aminotransferase family.</text>
</comment>
<feature type="domain" description="Aminotransferase class I/classII large" evidence="8">
    <location>
        <begin position="35"/>
        <end position="400"/>
    </location>
</feature>
<keyword evidence="5 7" id="KW-0808">Transferase</keyword>
<dbReference type="Gene3D" id="3.90.1150.10">
    <property type="entry name" value="Aspartate Aminotransferase, domain 1"/>
    <property type="match status" value="1"/>
</dbReference>
<evidence type="ECO:0000256" key="7">
    <source>
        <dbReference type="RuleBase" id="RU000481"/>
    </source>
</evidence>
<dbReference type="NCBIfam" id="NF006719">
    <property type="entry name" value="PRK09257.1"/>
    <property type="match status" value="1"/>
</dbReference>
<evidence type="ECO:0000259" key="8">
    <source>
        <dbReference type="Pfam" id="PF00155"/>
    </source>
</evidence>
<evidence type="ECO:0000256" key="5">
    <source>
        <dbReference type="ARBA" id="ARBA00022679"/>
    </source>
</evidence>
<dbReference type="GO" id="GO:0008483">
    <property type="term" value="F:transaminase activity"/>
    <property type="evidence" value="ECO:0007669"/>
    <property type="project" value="UniProtKB-KW"/>
</dbReference>
<accession>A0ABQ4Q8P5</accession>
<dbReference type="InterPro" id="IPR015422">
    <property type="entry name" value="PyrdxlP-dep_Trfase_small"/>
</dbReference>
<dbReference type="InterPro" id="IPR015421">
    <property type="entry name" value="PyrdxlP-dep_Trfase_major"/>
</dbReference>
<comment type="cofactor">
    <cofactor evidence="1 7">
        <name>pyridoxal 5'-phosphate</name>
        <dbReference type="ChEBI" id="CHEBI:597326"/>
    </cofactor>
</comment>
<evidence type="ECO:0000313" key="10">
    <source>
        <dbReference type="Proteomes" id="UP000887222"/>
    </source>
</evidence>